<evidence type="ECO:0000313" key="4">
    <source>
        <dbReference type="EMBL" id="MFC1418261.1"/>
    </source>
</evidence>
<keyword evidence="2 4" id="KW-0378">Hydrolase</keyword>
<evidence type="ECO:0000313" key="5">
    <source>
        <dbReference type="Proteomes" id="UP001592531"/>
    </source>
</evidence>
<dbReference type="RefSeq" id="WP_380537055.1">
    <property type="nucleotide sequence ID" value="NZ_JBHFAB010000011.1"/>
</dbReference>
<dbReference type="EMBL" id="JBHFAB010000011">
    <property type="protein sequence ID" value="MFC1418261.1"/>
    <property type="molecule type" value="Genomic_DNA"/>
</dbReference>
<sequence length="501" mass="49504">MGSWWERGVRAYALAPVRGVALTAGGVGLALAVGSVAAAGPWQGGRRVAETERVKSQVSAAVTTVVPRPVPSPSWLPAPDVLQPAGSVAPAPAGDAAATAPAPQAPVPTGQGLAAALAGAMDAPALGKVTASVLDAATGRTLYASGAATPQTPASTNKIATSVAALSLLGPQHRFSTTVVSPAPGRIVLVGGGDPTLTAAAVHGADPQASLATLADRTAAALKATGVLTVGLGYDISLFSAPALHPIGVNDNIALVQALTADEGRINPNSTENAPRYGDPAATAAADFAALLSARGITVKGSPAPSPHTAPGAKPLAQVSSQPLGEIVERMLTESDNDIAEALGHQVALASGSPATFAGGAAAVRKQLTTLGVPLGGTRLVDASGLSESDVIPAEVLTRLLLLAASPAHPELRPVLSGLPVAGFTGTLDNRYDSDGSNAGLGVVRAKTGSLETVNTLAGLVVDRDGRLLVFAFMSNGSGDAASARSALDRLAGRVAGCGCR</sequence>
<dbReference type="InterPro" id="IPR000667">
    <property type="entry name" value="Peptidase_S13"/>
</dbReference>
<dbReference type="PRINTS" id="PR00922">
    <property type="entry name" value="DADACBPTASE3"/>
</dbReference>
<dbReference type="PANTHER" id="PTHR30023">
    <property type="entry name" value="D-ALANYL-D-ALANINE CARBOXYPEPTIDASE"/>
    <property type="match status" value="1"/>
</dbReference>
<comment type="caution">
    <text evidence="4">The sequence shown here is derived from an EMBL/GenBank/DDBJ whole genome shotgun (WGS) entry which is preliminary data.</text>
</comment>
<evidence type="ECO:0000256" key="2">
    <source>
        <dbReference type="ARBA" id="ARBA00022801"/>
    </source>
</evidence>
<dbReference type="Pfam" id="PF02113">
    <property type="entry name" value="Peptidase_S13"/>
    <property type="match status" value="2"/>
</dbReference>
<keyword evidence="5" id="KW-1185">Reference proteome</keyword>
<keyword evidence="4" id="KW-0645">Protease</keyword>
<organism evidence="4 5">
    <name type="scientific">Streptacidiphilus cavernicola</name>
    <dbReference type="NCBI Taxonomy" id="3342716"/>
    <lineage>
        <taxon>Bacteria</taxon>
        <taxon>Bacillati</taxon>
        <taxon>Actinomycetota</taxon>
        <taxon>Actinomycetes</taxon>
        <taxon>Kitasatosporales</taxon>
        <taxon>Streptomycetaceae</taxon>
        <taxon>Streptacidiphilus</taxon>
    </lineage>
</organism>
<dbReference type="Proteomes" id="UP001592531">
    <property type="component" value="Unassembled WGS sequence"/>
</dbReference>
<reference evidence="4 5" key="1">
    <citation type="submission" date="2024-09" db="EMBL/GenBank/DDBJ databases">
        <authorList>
            <person name="Lee S.D."/>
        </authorList>
    </citation>
    <scope>NUCLEOTIDE SEQUENCE [LARGE SCALE GENOMIC DNA]</scope>
    <source>
        <strain evidence="4 5">N8-3</strain>
    </source>
</reference>
<dbReference type="NCBIfam" id="TIGR00666">
    <property type="entry name" value="PBP4"/>
    <property type="match status" value="1"/>
</dbReference>
<dbReference type="GO" id="GO:0009002">
    <property type="term" value="F:serine-type D-Ala-D-Ala carboxypeptidase activity"/>
    <property type="evidence" value="ECO:0007669"/>
    <property type="project" value="UniProtKB-EC"/>
</dbReference>
<dbReference type="Gene3D" id="3.40.710.10">
    <property type="entry name" value="DD-peptidase/beta-lactamase superfamily"/>
    <property type="match status" value="2"/>
</dbReference>
<evidence type="ECO:0000256" key="3">
    <source>
        <dbReference type="SAM" id="MobiDB-lite"/>
    </source>
</evidence>
<protein>
    <submittedName>
        <fullName evidence="4">D-alanyl-D-alanine carboxypeptidase/D-alanyl-D-alanine-endopeptidase</fullName>
        <ecNumber evidence="4">3.4.16.4</ecNumber>
    </submittedName>
</protein>
<dbReference type="SUPFAM" id="SSF56601">
    <property type="entry name" value="beta-lactamase/transpeptidase-like"/>
    <property type="match status" value="1"/>
</dbReference>
<dbReference type="PANTHER" id="PTHR30023:SF0">
    <property type="entry name" value="PENICILLIN-SENSITIVE CARBOXYPEPTIDASE A"/>
    <property type="match status" value="1"/>
</dbReference>
<dbReference type="InterPro" id="IPR012338">
    <property type="entry name" value="Beta-lactam/transpept-like"/>
</dbReference>
<gene>
    <name evidence="4" type="primary">dacB</name>
    <name evidence="4" type="ORF">ACEZDE_16690</name>
</gene>
<comment type="similarity">
    <text evidence="1">Belongs to the peptidase S13 family.</text>
</comment>
<proteinExistence type="inferred from homology"/>
<keyword evidence="4" id="KW-0121">Carboxypeptidase</keyword>
<evidence type="ECO:0000256" key="1">
    <source>
        <dbReference type="ARBA" id="ARBA00006096"/>
    </source>
</evidence>
<accession>A0ABV6VWZ3</accession>
<feature type="region of interest" description="Disordered" evidence="3">
    <location>
        <begin position="86"/>
        <end position="110"/>
    </location>
</feature>
<dbReference type="EC" id="3.4.16.4" evidence="4"/>
<name>A0ABV6VWZ3_9ACTN</name>